<gene>
    <name evidence="2" type="ORF">GOACH_03_04090</name>
</gene>
<sequence>MWVDFEDVGAAAPTSVDSTHSCEGRERGGNRTAAGYVGYAMHATTADRFPTDRFGLIHRTAVIAAGYTDNDLRTSLRRREIERVHRGVFVVRIDRSRLEQHRLIALASVLAAAGGQVAGESFDAAGTGEGASPVSTASGDGIGSTEAENAGKAECAGEVEETDSRARAALSHQSAAAVHGLEMLSPTLTRVHSTTVAGTGFRTATHHRHVATLTDDELVTVDGVLVTSIERTAVDIACGAASFAQALAVVDSALRLGADREVMKRMLVGRRRGVGLARRALHHADGRSDNPGESWSRAQMIEAGLPTARLQHTFRDDDGEHVARTDFDWDGRLVGEFDGKVKYEKLRKPGEDATAVVLREKHREDCLRSMGVMVIRWTWDDLRGGRVVALIRRWLVRLALIVEPVSA</sequence>
<feature type="region of interest" description="Disordered" evidence="1">
    <location>
        <begin position="124"/>
        <end position="152"/>
    </location>
</feature>
<evidence type="ECO:0008006" key="4">
    <source>
        <dbReference type="Google" id="ProtNLM"/>
    </source>
</evidence>
<evidence type="ECO:0000313" key="2">
    <source>
        <dbReference type="EMBL" id="GAC47390.1"/>
    </source>
</evidence>
<keyword evidence="3" id="KW-1185">Reference proteome</keyword>
<dbReference type="eggNOG" id="COG5340">
    <property type="taxonomic scope" value="Bacteria"/>
</dbReference>
<dbReference type="STRING" id="1220583.GOACH_03_04090"/>
<evidence type="ECO:0000256" key="1">
    <source>
        <dbReference type="SAM" id="MobiDB-lite"/>
    </source>
</evidence>
<organism evidence="2 3">
    <name type="scientific">Gordonia aichiensis NBRC 108223</name>
    <dbReference type="NCBI Taxonomy" id="1220583"/>
    <lineage>
        <taxon>Bacteria</taxon>
        <taxon>Bacillati</taxon>
        <taxon>Actinomycetota</taxon>
        <taxon>Actinomycetes</taxon>
        <taxon>Mycobacteriales</taxon>
        <taxon>Gordoniaceae</taxon>
        <taxon>Gordonia</taxon>
    </lineage>
</organism>
<name>L7KES4_9ACTN</name>
<dbReference type="EMBL" id="BANR01000003">
    <property type="protein sequence ID" value="GAC47390.1"/>
    <property type="molecule type" value="Genomic_DNA"/>
</dbReference>
<dbReference type="AlphaFoldDB" id="L7KES4"/>
<accession>L7KES4</accession>
<proteinExistence type="predicted"/>
<comment type="caution">
    <text evidence="2">The sequence shown here is derived from an EMBL/GenBank/DDBJ whole genome shotgun (WGS) entry which is preliminary data.</text>
</comment>
<evidence type="ECO:0000313" key="3">
    <source>
        <dbReference type="Proteomes" id="UP000010988"/>
    </source>
</evidence>
<protein>
    <recommendedName>
        <fullName evidence="4">AbiEi antitoxin C-terminal domain-containing protein</fullName>
    </recommendedName>
</protein>
<reference evidence="2 3" key="1">
    <citation type="submission" date="2012-12" db="EMBL/GenBank/DDBJ databases">
        <title>Whole genome shotgun sequence of Gordonia aichiensis NBRC 108223.</title>
        <authorList>
            <person name="Isaki-Nakamura S."/>
            <person name="Hosoyama A."/>
            <person name="Tsuchikane K."/>
            <person name="Ando Y."/>
            <person name="Baba S."/>
            <person name="Ohji S."/>
            <person name="Hamada M."/>
            <person name="Tamura T."/>
            <person name="Yamazoe A."/>
            <person name="Yamazaki S."/>
            <person name="Fujita N."/>
        </authorList>
    </citation>
    <scope>NUCLEOTIDE SEQUENCE [LARGE SCALE GENOMIC DNA]</scope>
    <source>
        <strain evidence="2 3">NBRC 108223</strain>
    </source>
</reference>
<feature type="region of interest" description="Disordered" evidence="1">
    <location>
        <begin position="1"/>
        <end position="27"/>
    </location>
</feature>
<dbReference type="Proteomes" id="UP000010988">
    <property type="component" value="Unassembled WGS sequence"/>
</dbReference>